<dbReference type="GO" id="GO:0031071">
    <property type="term" value="F:cysteine desulfurase activity"/>
    <property type="evidence" value="ECO:0007669"/>
    <property type="project" value="UniProtKB-EC"/>
</dbReference>
<dbReference type="Pfam" id="PF00266">
    <property type="entry name" value="Aminotran_5"/>
    <property type="match status" value="1"/>
</dbReference>
<comment type="catalytic activity">
    <reaction evidence="5">
        <text>(sulfur carrier)-H + L-cysteine = (sulfur carrier)-SH + L-alanine</text>
        <dbReference type="Rhea" id="RHEA:43892"/>
        <dbReference type="Rhea" id="RHEA-COMP:14737"/>
        <dbReference type="Rhea" id="RHEA-COMP:14739"/>
        <dbReference type="ChEBI" id="CHEBI:29917"/>
        <dbReference type="ChEBI" id="CHEBI:35235"/>
        <dbReference type="ChEBI" id="CHEBI:57972"/>
        <dbReference type="ChEBI" id="CHEBI:64428"/>
        <dbReference type="EC" id="2.8.1.7"/>
    </reaction>
</comment>
<dbReference type="Gene3D" id="3.90.1150.10">
    <property type="entry name" value="Aspartate Aminotransferase, domain 1"/>
    <property type="match status" value="1"/>
</dbReference>
<feature type="domain" description="Aminotransferase class V" evidence="6">
    <location>
        <begin position="4"/>
        <end position="373"/>
    </location>
</feature>
<gene>
    <name evidence="7" type="ORF">I0Q91_06855</name>
</gene>
<evidence type="ECO:0000256" key="3">
    <source>
        <dbReference type="ARBA" id="ARBA00012239"/>
    </source>
</evidence>
<dbReference type="InterPro" id="IPR000192">
    <property type="entry name" value="Aminotrans_V_dom"/>
</dbReference>
<dbReference type="EC" id="2.8.1.7" evidence="3"/>
<dbReference type="PIRSF" id="PIRSF005572">
    <property type="entry name" value="NifS"/>
    <property type="match status" value="1"/>
</dbReference>
<dbReference type="EMBL" id="JADPIE010000003">
    <property type="protein sequence ID" value="MBF8436788.1"/>
    <property type="molecule type" value="Genomic_DNA"/>
</dbReference>
<dbReference type="PANTHER" id="PTHR43586:SF4">
    <property type="entry name" value="ISOPENICILLIN N EPIMERASE"/>
    <property type="match status" value="1"/>
</dbReference>
<keyword evidence="7" id="KW-0032">Aminotransferase</keyword>
<evidence type="ECO:0000313" key="7">
    <source>
        <dbReference type="EMBL" id="MBF8436788.1"/>
    </source>
</evidence>
<dbReference type="InterPro" id="IPR010969">
    <property type="entry name" value="Cys_dSase-rel_unknwn_funct"/>
</dbReference>
<dbReference type="InterPro" id="IPR016454">
    <property type="entry name" value="Cysteine_dSase"/>
</dbReference>
<dbReference type="NCBIfam" id="TIGR01977">
    <property type="entry name" value="am_tr_V_EF2568"/>
    <property type="match status" value="1"/>
</dbReference>
<dbReference type="Gene3D" id="3.40.640.10">
    <property type="entry name" value="Type I PLP-dependent aspartate aminotransferase-like (Major domain)"/>
    <property type="match status" value="1"/>
</dbReference>
<dbReference type="GO" id="GO:0008483">
    <property type="term" value="F:transaminase activity"/>
    <property type="evidence" value="ECO:0007669"/>
    <property type="project" value="UniProtKB-KW"/>
</dbReference>
<dbReference type="InterPro" id="IPR015421">
    <property type="entry name" value="PyrdxlP-dep_Trfase_major"/>
</dbReference>
<keyword evidence="8" id="KW-1185">Reference proteome</keyword>
<dbReference type="Proteomes" id="UP000621436">
    <property type="component" value="Unassembled WGS sequence"/>
</dbReference>
<evidence type="ECO:0000313" key="8">
    <source>
        <dbReference type="Proteomes" id="UP000621436"/>
    </source>
</evidence>
<evidence type="ECO:0000259" key="6">
    <source>
        <dbReference type="Pfam" id="PF00266"/>
    </source>
</evidence>
<dbReference type="PANTHER" id="PTHR43586">
    <property type="entry name" value="CYSTEINE DESULFURASE"/>
    <property type="match status" value="1"/>
</dbReference>
<proteinExistence type="inferred from homology"/>
<reference evidence="7" key="1">
    <citation type="submission" date="2020-11" db="EMBL/GenBank/DDBJ databases">
        <title>Halonatronomonas betainensis gen. nov., sp. nov. a novel haloalkaliphilic representative of the family Halanaerobiacae capable of betaine degradation.</title>
        <authorList>
            <person name="Boltyanskaya Y."/>
            <person name="Kevbrin V."/>
            <person name="Detkova E."/>
            <person name="Grouzdev D.S."/>
            <person name="Koziaeva V."/>
            <person name="Zhilina T."/>
        </authorList>
    </citation>
    <scope>NUCLEOTIDE SEQUENCE</scope>
    <source>
        <strain evidence="7">Z-7014</strain>
    </source>
</reference>
<protein>
    <recommendedName>
        <fullName evidence="3">cysteine desulfurase</fullName>
        <ecNumber evidence="3">2.8.1.7</ecNumber>
    </recommendedName>
</protein>
<dbReference type="InterPro" id="IPR015424">
    <property type="entry name" value="PyrdxlP-dep_Trfase"/>
</dbReference>
<keyword evidence="7" id="KW-0808">Transferase</keyword>
<dbReference type="InterPro" id="IPR015422">
    <property type="entry name" value="PyrdxlP-dep_Trfase_small"/>
</dbReference>
<evidence type="ECO:0000256" key="2">
    <source>
        <dbReference type="ARBA" id="ARBA00010447"/>
    </source>
</evidence>
<comment type="caution">
    <text evidence="7">The sequence shown here is derived from an EMBL/GenBank/DDBJ whole genome shotgun (WGS) entry which is preliminary data.</text>
</comment>
<evidence type="ECO:0000256" key="1">
    <source>
        <dbReference type="ARBA" id="ARBA00001933"/>
    </source>
</evidence>
<organism evidence="7 8">
    <name type="scientific">Halonatronomonas betaini</name>
    <dbReference type="NCBI Taxonomy" id="2778430"/>
    <lineage>
        <taxon>Bacteria</taxon>
        <taxon>Bacillati</taxon>
        <taxon>Bacillota</taxon>
        <taxon>Clostridia</taxon>
        <taxon>Halanaerobiales</taxon>
        <taxon>Halarsenatibacteraceae</taxon>
        <taxon>Halonatronomonas</taxon>
    </lineage>
</organism>
<sequence length="383" mass="42263">MDTIYLDNSATSYPKPEPVIEAICHFMQHVGANPGRGGHSSSLSASRLILETRELIGEFFGGRSPEEVILTQNITHALNIVIKGYLNKNDHVITTKYEHNSVLRPLNRLKSEKNISYDFLPVSEEGDFDLNSLDKLKRDNTRLIIINHASNVSGVILNIKKAIDWANYNNIPIMIDTAQTAGSYKINWQELNADFIGFTGHKGFMGPAGTGGLIISNKMIEKTKPFIEGGTGSKSDLLIQPELLPDKYEAGTQNTPGIAGLNAAIKFIKQKGIESIDKKIKENYRLLHQGLAEINGINIVGPKNIDNKVSTISLTFDEHDPAEIGFTIDKNYGIMARTGLHCAPLAHKSLGTYPEGTLRLSPGYFSSREEIEKTIKTFKDIVS</sequence>
<comment type="cofactor">
    <cofactor evidence="1">
        <name>pyridoxal 5'-phosphate</name>
        <dbReference type="ChEBI" id="CHEBI:597326"/>
    </cofactor>
</comment>
<comment type="similarity">
    <text evidence="2">Belongs to the class-V pyridoxal-phosphate-dependent aminotransferase family. Csd subfamily.</text>
</comment>
<dbReference type="AlphaFoldDB" id="A0A931APW1"/>
<evidence type="ECO:0000256" key="5">
    <source>
        <dbReference type="ARBA" id="ARBA00050776"/>
    </source>
</evidence>
<keyword evidence="4" id="KW-0663">Pyridoxal phosphate</keyword>
<accession>A0A931APW1</accession>
<dbReference type="SUPFAM" id="SSF53383">
    <property type="entry name" value="PLP-dependent transferases"/>
    <property type="match status" value="1"/>
</dbReference>
<dbReference type="RefSeq" id="WP_270453700.1">
    <property type="nucleotide sequence ID" value="NZ_JADPIE010000003.1"/>
</dbReference>
<name>A0A931APW1_9FIRM</name>
<evidence type="ECO:0000256" key="4">
    <source>
        <dbReference type="ARBA" id="ARBA00022898"/>
    </source>
</evidence>